<dbReference type="EMBL" id="LUEZ02000096">
    <property type="protein sequence ID" value="RDB14605.1"/>
    <property type="molecule type" value="Genomic_DNA"/>
</dbReference>
<dbReference type="AlphaFoldDB" id="A0A369J2I5"/>
<proteinExistence type="predicted"/>
<dbReference type="Proteomes" id="UP000076154">
    <property type="component" value="Unassembled WGS sequence"/>
</dbReference>
<reference evidence="1" key="1">
    <citation type="submission" date="2018-04" db="EMBL/GenBank/DDBJ databases">
        <title>Whole genome sequencing of Hypsizygus marmoreus.</title>
        <authorList>
            <person name="Choi I.-G."/>
            <person name="Min B."/>
            <person name="Kim J.-G."/>
            <person name="Kim S."/>
            <person name="Oh Y.-L."/>
            <person name="Kong W.-S."/>
            <person name="Park H."/>
            <person name="Jeong J."/>
            <person name="Song E.-S."/>
        </authorList>
    </citation>
    <scope>NUCLEOTIDE SEQUENCE [LARGE SCALE GENOMIC DNA]</scope>
    <source>
        <strain evidence="1">51987-8</strain>
    </source>
</reference>
<organism evidence="1 2">
    <name type="scientific">Hypsizygus marmoreus</name>
    <name type="common">White beech mushroom</name>
    <name type="synonym">Agaricus marmoreus</name>
    <dbReference type="NCBI Taxonomy" id="39966"/>
    <lineage>
        <taxon>Eukaryota</taxon>
        <taxon>Fungi</taxon>
        <taxon>Dikarya</taxon>
        <taxon>Basidiomycota</taxon>
        <taxon>Agaricomycotina</taxon>
        <taxon>Agaricomycetes</taxon>
        <taxon>Agaricomycetidae</taxon>
        <taxon>Agaricales</taxon>
        <taxon>Tricholomatineae</taxon>
        <taxon>Lyophyllaceae</taxon>
        <taxon>Hypsizygus</taxon>
    </lineage>
</organism>
<sequence>SEPTIICLAFIKPATASGLKLSNEAEFHYYRTGLGYRLPTYGYILREMSTWLWMSSQSNLTHRGGHNTMALNLQRRKSCSQIAALMCTSANFGISVRP</sequence>
<accession>A0A369J2I5</accession>
<comment type="caution">
    <text evidence="1">The sequence shown here is derived from an EMBL/GenBank/DDBJ whole genome shotgun (WGS) entry which is preliminary data.</text>
</comment>
<dbReference type="InParanoid" id="A0A369J2I5"/>
<keyword evidence="2" id="KW-1185">Reference proteome</keyword>
<name>A0A369J2I5_HYPMA</name>
<evidence type="ECO:0000313" key="2">
    <source>
        <dbReference type="Proteomes" id="UP000076154"/>
    </source>
</evidence>
<protein>
    <submittedName>
        <fullName evidence="1">Uncharacterized protein</fullName>
    </submittedName>
</protein>
<evidence type="ECO:0000313" key="1">
    <source>
        <dbReference type="EMBL" id="RDB14605.1"/>
    </source>
</evidence>
<feature type="non-terminal residue" evidence="1">
    <location>
        <position position="1"/>
    </location>
</feature>
<gene>
    <name evidence="1" type="ORF">Hypma_016550</name>
</gene>